<dbReference type="EMBL" id="JAAQPH010000004">
    <property type="protein sequence ID" value="NIA68139.1"/>
    <property type="molecule type" value="Genomic_DNA"/>
</dbReference>
<keyword evidence="2" id="KW-1185">Reference proteome</keyword>
<proteinExistence type="predicted"/>
<name>A0A967C410_9PROT</name>
<dbReference type="RefSeq" id="WP_167222442.1">
    <property type="nucleotide sequence ID" value="NZ_JAAQPH010000004.1"/>
</dbReference>
<comment type="caution">
    <text evidence="1">The sequence shown here is derived from an EMBL/GenBank/DDBJ whole genome shotgun (WGS) entry which is preliminary data.</text>
</comment>
<evidence type="ECO:0000313" key="1">
    <source>
        <dbReference type="EMBL" id="NIA68139.1"/>
    </source>
</evidence>
<protein>
    <submittedName>
        <fullName evidence="1">Uncharacterized protein</fullName>
    </submittedName>
</protein>
<accession>A0A967C410</accession>
<dbReference type="AlphaFoldDB" id="A0A967C410"/>
<gene>
    <name evidence="1" type="ORF">HBA54_06005</name>
</gene>
<sequence>MATNAEIAARLLRDAAGFFRSVGEQNAPLKEHMDNNAQAFEVMAERVEADPLGEASFGQAAPDESAES</sequence>
<reference evidence="1" key="1">
    <citation type="submission" date="2020-03" db="EMBL/GenBank/DDBJ databases">
        <title>Genome of Pelagibius litoralis DSM 21314T.</title>
        <authorList>
            <person name="Wang G."/>
        </authorList>
    </citation>
    <scope>NUCLEOTIDE SEQUENCE</scope>
    <source>
        <strain evidence="1">DSM 21314</strain>
    </source>
</reference>
<organism evidence="1 2">
    <name type="scientific">Pelagibius litoralis</name>
    <dbReference type="NCBI Taxonomy" id="374515"/>
    <lineage>
        <taxon>Bacteria</taxon>
        <taxon>Pseudomonadati</taxon>
        <taxon>Pseudomonadota</taxon>
        <taxon>Alphaproteobacteria</taxon>
        <taxon>Rhodospirillales</taxon>
        <taxon>Rhodovibrionaceae</taxon>
        <taxon>Pelagibius</taxon>
    </lineage>
</organism>
<evidence type="ECO:0000313" key="2">
    <source>
        <dbReference type="Proteomes" id="UP000761264"/>
    </source>
</evidence>
<dbReference type="Proteomes" id="UP000761264">
    <property type="component" value="Unassembled WGS sequence"/>
</dbReference>